<gene>
    <name evidence="2" type="ORF">QP939_20290</name>
</gene>
<evidence type="ECO:0000313" key="2">
    <source>
        <dbReference type="EMBL" id="WIV60780.1"/>
    </source>
</evidence>
<dbReference type="PANTHER" id="PTHR43316">
    <property type="entry name" value="HYDROLASE, HALOACID DELAHOGENASE-RELATED"/>
    <property type="match status" value="1"/>
</dbReference>
<dbReference type="RefSeq" id="WP_285458391.1">
    <property type="nucleotide sequence ID" value="NZ_CP127173.1"/>
</dbReference>
<organism evidence="2 3">
    <name type="scientific">Amycolatopsis nalaikhensis</name>
    <dbReference type="NCBI Taxonomy" id="715472"/>
    <lineage>
        <taxon>Bacteria</taxon>
        <taxon>Bacillati</taxon>
        <taxon>Actinomycetota</taxon>
        <taxon>Actinomycetes</taxon>
        <taxon>Pseudonocardiales</taxon>
        <taxon>Pseudonocardiaceae</taxon>
        <taxon>Amycolatopsis</taxon>
    </lineage>
</organism>
<dbReference type="SUPFAM" id="SSF56784">
    <property type="entry name" value="HAD-like"/>
    <property type="match status" value="1"/>
</dbReference>
<dbReference type="Pfam" id="PF00702">
    <property type="entry name" value="Hydrolase"/>
    <property type="match status" value="1"/>
</dbReference>
<dbReference type="InterPro" id="IPR023214">
    <property type="entry name" value="HAD_sf"/>
</dbReference>
<dbReference type="InterPro" id="IPR006439">
    <property type="entry name" value="HAD-SF_hydro_IA"/>
</dbReference>
<dbReference type="InterPro" id="IPR036412">
    <property type="entry name" value="HAD-like_sf"/>
</dbReference>
<dbReference type="PRINTS" id="PR00413">
    <property type="entry name" value="HADHALOGNASE"/>
</dbReference>
<dbReference type="PANTHER" id="PTHR43316:SF3">
    <property type="entry name" value="HALOACID DEHALOGENASE, TYPE II (AFU_ORTHOLOGUE AFUA_2G07750)-RELATED"/>
    <property type="match status" value="1"/>
</dbReference>
<dbReference type="EMBL" id="CP127173">
    <property type="protein sequence ID" value="WIV60780.1"/>
    <property type="molecule type" value="Genomic_DNA"/>
</dbReference>
<dbReference type="InterPro" id="IPR051540">
    <property type="entry name" value="S-2-haloacid_dehalogenase"/>
</dbReference>
<keyword evidence="1" id="KW-0378">Hydrolase</keyword>
<dbReference type="Gene3D" id="3.40.50.1000">
    <property type="entry name" value="HAD superfamily/HAD-like"/>
    <property type="match status" value="1"/>
</dbReference>
<dbReference type="SFLD" id="SFLDS00003">
    <property type="entry name" value="Haloacid_Dehalogenase"/>
    <property type="match status" value="1"/>
</dbReference>
<evidence type="ECO:0000256" key="1">
    <source>
        <dbReference type="ARBA" id="ARBA00022801"/>
    </source>
</evidence>
<proteinExistence type="predicted"/>
<name>A0ABY8XYH2_9PSEU</name>
<keyword evidence="3" id="KW-1185">Reference proteome</keyword>
<protein>
    <submittedName>
        <fullName evidence="2">HAD hydrolase-like protein</fullName>
    </submittedName>
</protein>
<dbReference type="SFLD" id="SFLDG01129">
    <property type="entry name" value="C1.5:_HAD__Beta-PGM__Phosphata"/>
    <property type="match status" value="1"/>
</dbReference>
<evidence type="ECO:0000313" key="3">
    <source>
        <dbReference type="Proteomes" id="UP001227101"/>
    </source>
</evidence>
<accession>A0ABY8XYH2</accession>
<reference evidence="2 3" key="1">
    <citation type="submission" date="2023-06" db="EMBL/GenBank/DDBJ databases">
        <authorList>
            <person name="Oyuntsetseg B."/>
            <person name="Kim S.B."/>
        </authorList>
    </citation>
    <scope>NUCLEOTIDE SEQUENCE [LARGE SCALE GENOMIC DNA]</scope>
    <source>
        <strain evidence="2 3">2-2</strain>
    </source>
</reference>
<sequence length="226" mass="23429">MQAVVLDLFGTLVAAPTPEERASAASRVAAVAGCDTTTVESYFRDTWHVRHDGTLPTLTDLAAHLVRVVHGPGAAAGPVADELRTLGRARLVPAPSVVYALKSLRAKRLRLGILSDASAEIVAAWPSGPLAALVDAAVFSCTAGAVKPDQRLYGRICAELDAPSDQVLYVGDGGGDELRGALAAGMAAVAVRRRGPTNALAFGDTDWSGPVLDTAEHLPAYLAERA</sequence>
<dbReference type="Proteomes" id="UP001227101">
    <property type="component" value="Chromosome"/>
</dbReference>